<protein>
    <submittedName>
        <fullName evidence="1">Uncharacterized protein</fullName>
    </submittedName>
</protein>
<dbReference type="EMBL" id="GBXM01103280">
    <property type="protein sequence ID" value="JAH05297.1"/>
    <property type="molecule type" value="Transcribed_RNA"/>
</dbReference>
<evidence type="ECO:0000313" key="1">
    <source>
        <dbReference type="EMBL" id="JAH05297.1"/>
    </source>
</evidence>
<name>A0A0E9PLZ7_ANGAN</name>
<sequence>MQHPFSFTEVARTWGFKPFQISSHSKRYIVKSSARSMK</sequence>
<reference evidence="1" key="2">
    <citation type="journal article" date="2015" name="Fish Shellfish Immunol.">
        <title>Early steps in the European eel (Anguilla anguilla)-Vibrio vulnificus interaction in the gills: Role of the RtxA13 toxin.</title>
        <authorList>
            <person name="Callol A."/>
            <person name="Pajuelo D."/>
            <person name="Ebbesson L."/>
            <person name="Teles M."/>
            <person name="MacKenzie S."/>
            <person name="Amaro C."/>
        </authorList>
    </citation>
    <scope>NUCLEOTIDE SEQUENCE</scope>
</reference>
<organism evidence="1">
    <name type="scientific">Anguilla anguilla</name>
    <name type="common">European freshwater eel</name>
    <name type="synonym">Muraena anguilla</name>
    <dbReference type="NCBI Taxonomy" id="7936"/>
    <lineage>
        <taxon>Eukaryota</taxon>
        <taxon>Metazoa</taxon>
        <taxon>Chordata</taxon>
        <taxon>Craniata</taxon>
        <taxon>Vertebrata</taxon>
        <taxon>Euteleostomi</taxon>
        <taxon>Actinopterygii</taxon>
        <taxon>Neopterygii</taxon>
        <taxon>Teleostei</taxon>
        <taxon>Anguilliformes</taxon>
        <taxon>Anguillidae</taxon>
        <taxon>Anguilla</taxon>
    </lineage>
</organism>
<proteinExistence type="predicted"/>
<reference evidence="1" key="1">
    <citation type="submission" date="2014-11" db="EMBL/GenBank/DDBJ databases">
        <authorList>
            <person name="Amaro Gonzalez C."/>
        </authorList>
    </citation>
    <scope>NUCLEOTIDE SEQUENCE</scope>
</reference>
<accession>A0A0E9PLZ7</accession>
<dbReference type="AlphaFoldDB" id="A0A0E9PLZ7"/>